<evidence type="ECO:0000256" key="7">
    <source>
        <dbReference type="PROSITE-ProRule" id="PRU01091"/>
    </source>
</evidence>
<dbReference type="GO" id="GO:0032993">
    <property type="term" value="C:protein-DNA complex"/>
    <property type="evidence" value="ECO:0007669"/>
    <property type="project" value="TreeGrafter"/>
</dbReference>
<dbReference type="AlphaFoldDB" id="F7XW06"/>
<dbReference type="KEGG" id="mmn:midi_00551"/>
<dbReference type="GO" id="GO:0000156">
    <property type="term" value="F:phosphorelay response regulator activity"/>
    <property type="evidence" value="ECO:0007669"/>
    <property type="project" value="TreeGrafter"/>
</dbReference>
<evidence type="ECO:0000256" key="3">
    <source>
        <dbReference type="ARBA" id="ARBA00023015"/>
    </source>
</evidence>
<dbReference type="Gene3D" id="1.10.10.10">
    <property type="entry name" value="Winged helix-like DNA-binding domain superfamily/Winged helix DNA-binding domain"/>
    <property type="match status" value="1"/>
</dbReference>
<keyword evidence="1" id="KW-0597">Phosphoprotein</keyword>
<evidence type="ECO:0000256" key="5">
    <source>
        <dbReference type="ARBA" id="ARBA00023163"/>
    </source>
</evidence>
<dbReference type="InterPro" id="IPR039420">
    <property type="entry name" value="WalR-like"/>
</dbReference>
<feature type="domain" description="OmpR/PhoB-type" evidence="9">
    <location>
        <begin position="69"/>
        <end position="165"/>
    </location>
</feature>
<feature type="DNA-binding region" description="OmpR/PhoB-type" evidence="7">
    <location>
        <begin position="69"/>
        <end position="165"/>
    </location>
</feature>
<dbReference type="CDD" id="cd00383">
    <property type="entry name" value="trans_reg_C"/>
    <property type="match status" value="1"/>
</dbReference>
<dbReference type="PANTHER" id="PTHR48111">
    <property type="entry name" value="REGULATOR OF RPOS"/>
    <property type="match status" value="1"/>
</dbReference>
<dbReference type="PANTHER" id="PTHR48111:SF4">
    <property type="entry name" value="DNA-BINDING DUAL TRANSCRIPTIONAL REGULATOR OMPR"/>
    <property type="match status" value="1"/>
</dbReference>
<reference evidence="10 11" key="1">
    <citation type="journal article" date="2011" name="Mol. Biol. Evol.">
        <title>Phylogenomic evidence for the presence of a flagellum and cbb3 oxidase in the free-living mitochondrial ancestor.</title>
        <authorList>
            <person name="Sassera D."/>
            <person name="Lo N."/>
            <person name="Epis S."/>
            <person name="D'Auria G."/>
            <person name="Montagna M."/>
            <person name="Comandatore F."/>
            <person name="Horner D."/>
            <person name="Pereto J."/>
            <person name="Luciano A.M."/>
            <person name="Franciosi F."/>
            <person name="Ferri E."/>
            <person name="Crotti E."/>
            <person name="Bazzocchi C."/>
            <person name="Daffonchio D."/>
            <person name="Sacchi L."/>
            <person name="Moya A."/>
            <person name="Latorre A."/>
            <person name="Bandi C."/>
        </authorList>
    </citation>
    <scope>NUCLEOTIDE SEQUENCE [LARGE SCALE GENOMIC DNA]</scope>
    <source>
        <strain evidence="10 11">IricVA</strain>
    </source>
</reference>
<dbReference type="InterPro" id="IPR016032">
    <property type="entry name" value="Sig_transdc_resp-reg_C-effctor"/>
</dbReference>
<keyword evidence="11" id="KW-1185">Reference proteome</keyword>
<dbReference type="InterPro" id="IPR036388">
    <property type="entry name" value="WH-like_DNA-bd_sf"/>
</dbReference>
<keyword evidence="2" id="KW-0902">Two-component regulatory system</keyword>
<dbReference type="InterPro" id="IPR001867">
    <property type="entry name" value="OmpR/PhoB-type_DNA-bd"/>
</dbReference>
<comment type="caution">
    <text evidence="6">Lacks conserved residue(s) required for the propagation of feature annotation.</text>
</comment>
<dbReference type="Proteomes" id="UP000006639">
    <property type="component" value="Chromosome"/>
</dbReference>
<evidence type="ECO:0000259" key="8">
    <source>
        <dbReference type="PROSITE" id="PS50110"/>
    </source>
</evidence>
<evidence type="ECO:0000259" key="9">
    <source>
        <dbReference type="PROSITE" id="PS51755"/>
    </source>
</evidence>
<name>F7XW06_MIDMI</name>
<dbReference type="SMART" id="SM00862">
    <property type="entry name" value="Trans_reg_C"/>
    <property type="match status" value="1"/>
</dbReference>
<keyword evidence="4 7" id="KW-0238">DNA-binding</keyword>
<evidence type="ECO:0000256" key="1">
    <source>
        <dbReference type="ARBA" id="ARBA00022553"/>
    </source>
</evidence>
<sequence>MMPKESGIQFLTRMKKNQPPIIMLTAMADVDDRINGLELGAADYLAKPFEVKELILRIKNLLYWKTSYTQVVRFGPYEFDLDKNSLTCQKNKIHLTTNESKLLNILAKKYGRIVAREEIVLNNEEELTERAVDARVARLRNKIERKPKNPLYLHTIRNKGYMLRET</sequence>
<protein>
    <submittedName>
        <fullName evidence="10">Two component transcriptional regulator, winged helix family</fullName>
    </submittedName>
</protein>
<dbReference type="GO" id="GO:0006355">
    <property type="term" value="P:regulation of DNA-templated transcription"/>
    <property type="evidence" value="ECO:0007669"/>
    <property type="project" value="InterPro"/>
</dbReference>
<dbReference type="SUPFAM" id="SSF52172">
    <property type="entry name" value="CheY-like"/>
    <property type="match status" value="1"/>
</dbReference>
<dbReference type="SUPFAM" id="SSF46894">
    <property type="entry name" value="C-terminal effector domain of the bipartite response regulators"/>
    <property type="match status" value="1"/>
</dbReference>
<keyword evidence="5" id="KW-0804">Transcription</keyword>
<dbReference type="GO" id="GO:0005829">
    <property type="term" value="C:cytosol"/>
    <property type="evidence" value="ECO:0007669"/>
    <property type="project" value="TreeGrafter"/>
</dbReference>
<proteinExistence type="predicted"/>
<dbReference type="InterPro" id="IPR011006">
    <property type="entry name" value="CheY-like_superfamily"/>
</dbReference>
<organism evidence="10 11">
    <name type="scientific">Midichloria mitochondrii (strain IricVA)</name>
    <dbReference type="NCBI Taxonomy" id="696127"/>
    <lineage>
        <taxon>Bacteria</taxon>
        <taxon>Pseudomonadati</taxon>
        <taxon>Pseudomonadota</taxon>
        <taxon>Alphaproteobacteria</taxon>
        <taxon>Rickettsiales</taxon>
        <taxon>Candidatus Midichloriaceae</taxon>
        <taxon>Candidatus Midichloria</taxon>
    </lineage>
</organism>
<evidence type="ECO:0000256" key="2">
    <source>
        <dbReference type="ARBA" id="ARBA00023012"/>
    </source>
</evidence>
<dbReference type="PROSITE" id="PS50110">
    <property type="entry name" value="RESPONSE_REGULATORY"/>
    <property type="match status" value="1"/>
</dbReference>
<dbReference type="Pfam" id="PF00486">
    <property type="entry name" value="Trans_reg_C"/>
    <property type="match status" value="1"/>
</dbReference>
<evidence type="ECO:0000256" key="6">
    <source>
        <dbReference type="PROSITE-ProRule" id="PRU00169"/>
    </source>
</evidence>
<gene>
    <name evidence="10" type="primary">ompR</name>
    <name evidence="10" type="ordered locus">midi_00551</name>
</gene>
<feature type="domain" description="Response regulatory" evidence="8">
    <location>
        <begin position="1"/>
        <end position="62"/>
    </location>
</feature>
<evidence type="ECO:0000313" key="10">
    <source>
        <dbReference type="EMBL" id="AEI88855.1"/>
    </source>
</evidence>
<keyword evidence="3" id="KW-0805">Transcription regulation</keyword>
<dbReference type="Pfam" id="PF00072">
    <property type="entry name" value="Response_reg"/>
    <property type="match status" value="1"/>
</dbReference>
<dbReference type="InterPro" id="IPR001789">
    <property type="entry name" value="Sig_transdc_resp-reg_receiver"/>
</dbReference>
<dbReference type="EMBL" id="CP002130">
    <property type="protein sequence ID" value="AEI88855.1"/>
    <property type="molecule type" value="Genomic_DNA"/>
</dbReference>
<dbReference type="GO" id="GO:0000976">
    <property type="term" value="F:transcription cis-regulatory region binding"/>
    <property type="evidence" value="ECO:0007669"/>
    <property type="project" value="TreeGrafter"/>
</dbReference>
<evidence type="ECO:0000313" key="11">
    <source>
        <dbReference type="Proteomes" id="UP000006639"/>
    </source>
</evidence>
<dbReference type="STRING" id="696127.midi_00551"/>
<accession>F7XW06</accession>
<dbReference type="HOGENOM" id="CLU_000445_30_4_5"/>
<dbReference type="Gene3D" id="3.40.50.2300">
    <property type="match status" value="1"/>
</dbReference>
<evidence type="ECO:0000256" key="4">
    <source>
        <dbReference type="ARBA" id="ARBA00023125"/>
    </source>
</evidence>
<dbReference type="PROSITE" id="PS51755">
    <property type="entry name" value="OMPR_PHOB"/>
    <property type="match status" value="1"/>
</dbReference>